<comment type="caution">
    <text evidence="3">The sequence shown here is derived from an EMBL/GenBank/DDBJ whole genome shotgun (WGS) entry which is preliminary data.</text>
</comment>
<feature type="region of interest" description="Disordered" evidence="1">
    <location>
        <begin position="388"/>
        <end position="432"/>
    </location>
</feature>
<keyword evidence="2" id="KW-0472">Membrane</keyword>
<reference evidence="3 4" key="1">
    <citation type="submission" date="2024-04" db="EMBL/GenBank/DDBJ databases">
        <title>Phyllosticta paracitricarpa is synonymous to the EU quarantine fungus P. citricarpa based on phylogenomic analyses.</title>
        <authorList>
            <consortium name="Lawrence Berkeley National Laboratory"/>
            <person name="Van Ingen-Buijs V.A."/>
            <person name="Van Westerhoven A.C."/>
            <person name="Haridas S."/>
            <person name="Skiadas P."/>
            <person name="Martin F."/>
            <person name="Groenewald J.Z."/>
            <person name="Crous P.W."/>
            <person name="Seidl M.F."/>
        </authorList>
    </citation>
    <scope>NUCLEOTIDE SEQUENCE [LARGE SCALE GENOMIC DNA]</scope>
    <source>
        <strain evidence="3 4">CBS 123371</strain>
    </source>
</reference>
<organism evidence="3 4">
    <name type="scientific">Phyllosticta citriasiana</name>
    <dbReference type="NCBI Taxonomy" id="595635"/>
    <lineage>
        <taxon>Eukaryota</taxon>
        <taxon>Fungi</taxon>
        <taxon>Dikarya</taxon>
        <taxon>Ascomycota</taxon>
        <taxon>Pezizomycotina</taxon>
        <taxon>Dothideomycetes</taxon>
        <taxon>Dothideomycetes incertae sedis</taxon>
        <taxon>Botryosphaeriales</taxon>
        <taxon>Phyllostictaceae</taxon>
        <taxon>Phyllosticta</taxon>
    </lineage>
</organism>
<protein>
    <submittedName>
        <fullName evidence="3">Uncharacterized protein</fullName>
    </submittedName>
</protein>
<keyword evidence="2" id="KW-0812">Transmembrane</keyword>
<feature type="transmembrane region" description="Helical" evidence="2">
    <location>
        <begin position="147"/>
        <end position="169"/>
    </location>
</feature>
<feature type="transmembrane region" description="Helical" evidence="2">
    <location>
        <begin position="66"/>
        <end position="86"/>
    </location>
</feature>
<keyword evidence="4" id="KW-1185">Reference proteome</keyword>
<dbReference type="Proteomes" id="UP001363622">
    <property type="component" value="Unassembled WGS sequence"/>
</dbReference>
<evidence type="ECO:0000313" key="3">
    <source>
        <dbReference type="EMBL" id="KAK7511637.1"/>
    </source>
</evidence>
<proteinExistence type="predicted"/>
<dbReference type="PANTHER" id="PTHR38848">
    <property type="entry name" value="G-PROTEIN COUPLED RECEPTORS FAMILY 3 PROFILE DOMAIN-CONTAINING PROTEIN"/>
    <property type="match status" value="1"/>
</dbReference>
<feature type="transmembrane region" description="Helical" evidence="2">
    <location>
        <begin position="106"/>
        <end position="127"/>
    </location>
</feature>
<evidence type="ECO:0000256" key="1">
    <source>
        <dbReference type="SAM" id="MobiDB-lite"/>
    </source>
</evidence>
<dbReference type="PANTHER" id="PTHR38848:SF3">
    <property type="entry name" value="G-PROTEIN COUPLED RECEPTORS FAMILY 3 PROFILE DOMAIN-CONTAINING PROTEIN"/>
    <property type="match status" value="1"/>
</dbReference>
<feature type="compositionally biased region" description="Basic and acidic residues" evidence="1">
    <location>
        <begin position="422"/>
        <end position="432"/>
    </location>
</feature>
<sequence>MILSLLTLSVLSVLITRRVQKVGRWLALPLTAWLIILIYFDSYIFVFVTAMFKDLGINEDETICDGAILLCLVCYMSSKILIYCFLVEKVYIIRGSRILRMRDPLYLFNCFGMLLPYTVVVILNFVWRISYKNEQGMCIIGMKKKAMMPLIVFDVVVNVYLTSLFLLPLRQLYSYRERTNRTLRRMAIRTFFGSCATLTSSVTNLTILMVLVGEPGWICLMCCNADILFSVIVLHWVTSFDSAGRQGSSLQNNSRGSAGGARGGFHNKLHPQPSADRRSPVHSKAGRDGVDFDLGDEEELNSTLSRAERVHMSWNRAHPATSDPSANSGTRNGYDGWDGAKATVHAQCEAVPINSGDKSPREVVMATAVDGDYRLDRIVVTKEQTREVEVEEVDSESQIASVAGSGRNSNERSQSPPKRQHRDGTRVRDEVV</sequence>
<feature type="transmembrane region" description="Helical" evidence="2">
    <location>
        <begin position="25"/>
        <end position="46"/>
    </location>
</feature>
<name>A0ABR1KE78_9PEZI</name>
<gene>
    <name evidence="3" type="ORF">IWZ03DRAFT_432523</name>
</gene>
<evidence type="ECO:0000313" key="4">
    <source>
        <dbReference type="Proteomes" id="UP001363622"/>
    </source>
</evidence>
<feature type="compositionally biased region" description="Basic and acidic residues" evidence="1">
    <location>
        <begin position="275"/>
        <end position="290"/>
    </location>
</feature>
<dbReference type="EMBL" id="JBBPHU010000012">
    <property type="protein sequence ID" value="KAK7511637.1"/>
    <property type="molecule type" value="Genomic_DNA"/>
</dbReference>
<evidence type="ECO:0000256" key="2">
    <source>
        <dbReference type="SAM" id="Phobius"/>
    </source>
</evidence>
<accession>A0ABR1KE78</accession>
<feature type="region of interest" description="Disordered" evidence="1">
    <location>
        <begin position="245"/>
        <end position="295"/>
    </location>
</feature>
<keyword evidence="2" id="KW-1133">Transmembrane helix</keyword>
<feature type="transmembrane region" description="Helical" evidence="2">
    <location>
        <begin position="190"/>
        <end position="211"/>
    </location>
</feature>
<feature type="compositionally biased region" description="Polar residues" evidence="1">
    <location>
        <begin position="396"/>
        <end position="417"/>
    </location>
</feature>